<protein>
    <recommendedName>
        <fullName evidence="1">Mitochondrial import inner membrane translocase subunit TIM50</fullName>
    </recommendedName>
</protein>
<feature type="compositionally biased region" description="Basic residues" evidence="2">
    <location>
        <begin position="53"/>
        <end position="64"/>
    </location>
</feature>
<proteinExistence type="inferred from homology"/>
<gene>
    <name evidence="4" type="ORF">H634G_06866</name>
</gene>
<dbReference type="Proteomes" id="UP000054544">
    <property type="component" value="Unassembled WGS sequence"/>
</dbReference>
<dbReference type="PROSITE" id="PS50969">
    <property type="entry name" value="FCP1"/>
    <property type="match status" value="1"/>
</dbReference>
<comment type="function">
    <text evidence="1">Essential component of the TIM23 complex, a complex that mediates the translocation of transit peptide-containing proteins across the mitochondrial inner membrane.</text>
</comment>
<feature type="compositionally biased region" description="Low complexity" evidence="2">
    <location>
        <begin position="110"/>
        <end position="131"/>
    </location>
</feature>
<evidence type="ECO:0000313" key="5">
    <source>
        <dbReference type="Proteomes" id="UP000054544"/>
    </source>
</evidence>
<accession>A0A0D9NV52</accession>
<comment type="subunit">
    <text evidence="1">Component of the TIM23 complex.</text>
</comment>
<keyword evidence="5" id="KW-1185">Reference proteome</keyword>
<dbReference type="InterPro" id="IPR004274">
    <property type="entry name" value="FCP1_dom"/>
</dbReference>
<keyword evidence="1" id="KW-0653">Protein transport</keyword>
<dbReference type="InterPro" id="IPR050365">
    <property type="entry name" value="TIM50"/>
</dbReference>
<feature type="region of interest" description="Disordered" evidence="2">
    <location>
        <begin position="36"/>
        <end position="131"/>
    </location>
</feature>
<dbReference type="GO" id="GO:0015031">
    <property type="term" value="P:protein transport"/>
    <property type="evidence" value="ECO:0007669"/>
    <property type="project" value="UniProtKB-KW"/>
</dbReference>
<organism evidence="4 5">
    <name type="scientific">Metarhizium anisopliae BRIP 53293</name>
    <dbReference type="NCBI Taxonomy" id="1291518"/>
    <lineage>
        <taxon>Eukaryota</taxon>
        <taxon>Fungi</taxon>
        <taxon>Dikarya</taxon>
        <taxon>Ascomycota</taxon>
        <taxon>Pezizomycotina</taxon>
        <taxon>Sordariomycetes</taxon>
        <taxon>Hypocreomycetidae</taxon>
        <taxon>Hypocreales</taxon>
        <taxon>Clavicipitaceae</taxon>
        <taxon>Metarhizium</taxon>
    </lineage>
</organism>
<keyword evidence="1" id="KW-0496">Mitochondrion</keyword>
<dbReference type="InterPro" id="IPR023214">
    <property type="entry name" value="HAD_sf"/>
</dbReference>
<dbReference type="InterPro" id="IPR036412">
    <property type="entry name" value="HAD-like_sf"/>
</dbReference>
<comment type="similarity">
    <text evidence="1">Belongs to the TIM50 family.</text>
</comment>
<dbReference type="SMART" id="SM00577">
    <property type="entry name" value="CPDc"/>
    <property type="match status" value="1"/>
</dbReference>
<dbReference type="OrthoDB" id="1711508at2759"/>
<dbReference type="STRING" id="1291518.A0A0D9NV52"/>
<name>A0A0D9NV52_METAN</name>
<feature type="compositionally biased region" description="Polar residues" evidence="2">
    <location>
        <begin position="68"/>
        <end position="81"/>
    </location>
</feature>
<dbReference type="Gene3D" id="3.40.50.1000">
    <property type="entry name" value="HAD superfamily/HAD-like"/>
    <property type="match status" value="1"/>
</dbReference>
<evidence type="ECO:0000256" key="1">
    <source>
        <dbReference type="RuleBase" id="RU365079"/>
    </source>
</evidence>
<sequence>MAAGLPGRSLSAAMTKSSLKQTTLNALANSFTPASALALGKKKATATEASTKKGIKRKTGRKGLRNIQPPQASVPSKTQNPAPNPAILTPKKTTSPSEDDAKPPKPRQPPSLSSGGIPSPSTHYLTQSLAPPSLLPQPRRILVILDLNGTLLHRPSPRRPSHFVERPHARSFLKYCLDTFHLAIWSSARPQNVNNMVAQLLTPDECARCVVVWARDRLGLSGDDYDARVQVYKRLSSLWDDPRVRASHPDAGGGSCWDQSNTVLVDDSREKGRSEPYNILPVPEFSGLQAESPHVLPQVHDYLNALCFQADVSRYMRENPFRLDSGYTLPGAS</sequence>
<evidence type="ECO:0000259" key="3">
    <source>
        <dbReference type="PROSITE" id="PS50969"/>
    </source>
</evidence>
<dbReference type="SUPFAM" id="SSF56784">
    <property type="entry name" value="HAD-like"/>
    <property type="match status" value="1"/>
</dbReference>
<reference evidence="5" key="1">
    <citation type="journal article" date="2014" name="BMC Genomics">
        <title>The genome sequence of the biocontrol fungus Metarhizium anisopliae and comparative genomics of Metarhizium species.</title>
        <authorList>
            <person name="Pattemore J.A."/>
            <person name="Hane J.K."/>
            <person name="Williams A.H."/>
            <person name="Wilson B.A."/>
            <person name="Stodart B.J."/>
            <person name="Ash G.J."/>
        </authorList>
    </citation>
    <scope>NUCLEOTIDE SEQUENCE [LARGE SCALE GENOMIC DNA]</scope>
    <source>
        <strain evidence="5">BRIP 53293</strain>
    </source>
</reference>
<keyword evidence="1" id="KW-0811">Translocation</keyword>
<feature type="domain" description="FCP1 homology" evidence="3">
    <location>
        <begin position="136"/>
        <end position="306"/>
    </location>
</feature>
<dbReference type="GO" id="GO:0005744">
    <property type="term" value="C:TIM23 mitochondrial import inner membrane translocase complex"/>
    <property type="evidence" value="ECO:0007669"/>
    <property type="project" value="UniProtKB-UniRule"/>
</dbReference>
<evidence type="ECO:0000313" key="4">
    <source>
        <dbReference type="EMBL" id="KJK77899.1"/>
    </source>
</evidence>
<dbReference type="EMBL" id="KE384737">
    <property type="protein sequence ID" value="KJK77899.1"/>
    <property type="molecule type" value="Genomic_DNA"/>
</dbReference>
<keyword evidence="1" id="KW-0809">Transit peptide</keyword>
<dbReference type="PANTHER" id="PTHR12210">
    <property type="entry name" value="DULLARD PROTEIN PHOSPHATASE"/>
    <property type="match status" value="1"/>
</dbReference>
<keyword evidence="1" id="KW-0813">Transport</keyword>
<dbReference type="AlphaFoldDB" id="A0A0D9NV52"/>
<dbReference type="Pfam" id="PF03031">
    <property type="entry name" value="NIF"/>
    <property type="match status" value="1"/>
</dbReference>
<evidence type="ECO:0000256" key="2">
    <source>
        <dbReference type="SAM" id="MobiDB-lite"/>
    </source>
</evidence>
<comment type="subcellular location">
    <subcellularLocation>
        <location evidence="1">Mitochondrion inner membrane</location>
        <topology evidence="1">Single-pass membrane protein</topology>
    </subcellularLocation>
</comment>